<dbReference type="Proteomes" id="UP000777784">
    <property type="component" value="Unassembled WGS sequence"/>
</dbReference>
<protein>
    <submittedName>
        <fullName evidence="2">Lysophospholipid acyltransferase family protein</fullName>
    </submittedName>
</protein>
<evidence type="ECO:0000259" key="1">
    <source>
        <dbReference type="Pfam" id="PF04028"/>
    </source>
</evidence>
<proteinExistence type="predicted"/>
<dbReference type="Pfam" id="PF04028">
    <property type="entry name" value="DUF374"/>
    <property type="match status" value="1"/>
</dbReference>
<sequence>MTAHRNNSVPVSGRAVWAGRLGSLLLKSLGATWRIRILGSEREEELIQSGTPVIYAFWHGKLMTLAYTHRNRGATVLISQSRDGEIITQIIERMGYGTVRGSSSRGGLKAILDMVNLSRSGRILGVTPDGPQGPFEKVQPGLLMTAQRSGAAILAIGVAAHPSTRLGSWDAFLVPHPGARCLLSIAEPFTIPDTLPPAASIEKWTGRVGSFLKANDDHAHRQILRWITGDEALDPFLERFGHALDL</sequence>
<organism evidence="2 3">
    <name type="scientific">Eiseniibacteriota bacterium</name>
    <dbReference type="NCBI Taxonomy" id="2212470"/>
    <lineage>
        <taxon>Bacteria</taxon>
        <taxon>Candidatus Eiseniibacteriota</taxon>
    </lineage>
</organism>
<gene>
    <name evidence="2" type="ORF">KJ970_04995</name>
</gene>
<feature type="domain" description="DUF374" evidence="1">
    <location>
        <begin position="67"/>
        <end position="134"/>
    </location>
</feature>
<evidence type="ECO:0000313" key="2">
    <source>
        <dbReference type="EMBL" id="MBU2690265.1"/>
    </source>
</evidence>
<keyword evidence="2" id="KW-0012">Acyltransferase</keyword>
<dbReference type="CDD" id="cd07983">
    <property type="entry name" value="LPLAT_DUF374-like"/>
    <property type="match status" value="1"/>
</dbReference>
<evidence type="ECO:0000313" key="3">
    <source>
        <dbReference type="Proteomes" id="UP000777784"/>
    </source>
</evidence>
<name>A0A948W5Q5_UNCEI</name>
<dbReference type="EMBL" id="JAHJDP010000028">
    <property type="protein sequence ID" value="MBU2690265.1"/>
    <property type="molecule type" value="Genomic_DNA"/>
</dbReference>
<reference evidence="2" key="1">
    <citation type="submission" date="2021-05" db="EMBL/GenBank/DDBJ databases">
        <title>Energy efficiency and biological interactions define the core microbiome of deep oligotrophic groundwater.</title>
        <authorList>
            <person name="Mehrshad M."/>
            <person name="Lopez-Fernandez M."/>
            <person name="Bell E."/>
            <person name="Bernier-Latmani R."/>
            <person name="Bertilsson S."/>
            <person name="Dopson M."/>
        </authorList>
    </citation>
    <scope>NUCLEOTIDE SEQUENCE</scope>
    <source>
        <strain evidence="2">Modern_marine.mb.64</strain>
    </source>
</reference>
<dbReference type="AlphaFoldDB" id="A0A948W5Q5"/>
<comment type="caution">
    <text evidence="2">The sequence shown here is derived from an EMBL/GenBank/DDBJ whole genome shotgun (WGS) entry which is preliminary data.</text>
</comment>
<keyword evidence="2" id="KW-0808">Transferase</keyword>
<dbReference type="InterPro" id="IPR007172">
    <property type="entry name" value="DUF374"/>
</dbReference>
<dbReference type="GO" id="GO:0016746">
    <property type="term" value="F:acyltransferase activity"/>
    <property type="evidence" value="ECO:0007669"/>
    <property type="project" value="UniProtKB-KW"/>
</dbReference>
<accession>A0A948W5Q5</accession>